<protein>
    <submittedName>
        <fullName evidence="1">Uncharacterized protein</fullName>
    </submittedName>
</protein>
<proteinExistence type="predicted"/>
<organism evidence="1 2">
    <name type="scientific">Rhodopseudomonas palustris</name>
    <dbReference type="NCBI Taxonomy" id="1076"/>
    <lineage>
        <taxon>Bacteria</taxon>
        <taxon>Pseudomonadati</taxon>
        <taxon>Pseudomonadota</taxon>
        <taxon>Alphaproteobacteria</taxon>
        <taxon>Hyphomicrobiales</taxon>
        <taxon>Nitrobacteraceae</taxon>
        <taxon>Rhodopseudomonas</taxon>
    </lineage>
</organism>
<accession>A0AAX3DSY9</accession>
<sequence length="288" mass="32635">MRSEEVYTKGREWAEQVLATARSLLPRMEPVSSYPGWTQQERQTLAFLLTANARSSESAVLLCAFNQLWDAEVLVRTVFEGSLKFVYLLQSRDEFSARHIEYAESLFEIALLKSHRKAQRALAIVSDPDAAEWTAIRELLLPDAEYAELSARYDKARRRNLEMRWGFAGLIEALVNSGDPCFKGLEGLAHGYSMASHVQHADMVGVSIALERDFRPDERRSSIHLAHLGRLLSDVLECLFLRLAVGYRFVGADMSALSEVRKTIDVVKEPFSCAAEQWTKIEYPTQFA</sequence>
<dbReference type="Pfam" id="PF18928">
    <property type="entry name" value="DUF5677"/>
    <property type="match status" value="1"/>
</dbReference>
<dbReference type="RefSeq" id="WP_264073335.1">
    <property type="nucleotide sequence ID" value="NZ_CP076676.1"/>
</dbReference>
<reference evidence="1" key="1">
    <citation type="journal article" date="2022" name="Biol. Control">
        <title>In silico genomic analysis of Rhodopseudomonas palustris strains revealed potential biocontrol agents and crop yield enhancers.</title>
        <authorList>
            <person name="Surachat K."/>
            <person name="Kantachote D."/>
            <person name="Deachamag P."/>
            <person name="Wonglapsuwan M."/>
        </authorList>
    </citation>
    <scope>NUCLEOTIDE SEQUENCE</scope>
    <source>
        <strain evidence="1">TLS06</strain>
    </source>
</reference>
<dbReference type="Proteomes" id="UP001163166">
    <property type="component" value="Chromosome"/>
</dbReference>
<dbReference type="AlphaFoldDB" id="A0AAX3DSY9"/>
<evidence type="ECO:0000313" key="2">
    <source>
        <dbReference type="Proteomes" id="UP001163166"/>
    </source>
</evidence>
<evidence type="ECO:0000313" key="1">
    <source>
        <dbReference type="EMBL" id="UYO37564.1"/>
    </source>
</evidence>
<name>A0AAX3DSY9_RHOPL</name>
<dbReference type="InterPro" id="IPR043733">
    <property type="entry name" value="DUF5677"/>
</dbReference>
<gene>
    <name evidence="1" type="ORF">KQX62_12440</name>
</gene>
<dbReference type="EMBL" id="CP076676">
    <property type="protein sequence ID" value="UYO37564.1"/>
    <property type="molecule type" value="Genomic_DNA"/>
</dbReference>